<sequence>MESKIAYLNAELLLCREKEREEREKKIAAKGGRKQEASGDESSGRVMRMISLIRRVRVGNKKLQQFAACFAAENRPPEVEFQK</sequence>
<keyword evidence="2" id="KW-1185">Reference proteome</keyword>
<reference evidence="1 2" key="1">
    <citation type="submission" date="2020-09" db="EMBL/GenBank/DDBJ databases">
        <title>De no assembly of potato wild relative species, Solanum commersonii.</title>
        <authorList>
            <person name="Cho K."/>
        </authorList>
    </citation>
    <scope>NUCLEOTIDE SEQUENCE [LARGE SCALE GENOMIC DNA]</scope>
    <source>
        <strain evidence="1">LZ3.2</strain>
        <tissue evidence="1">Leaf</tissue>
    </source>
</reference>
<evidence type="ECO:0000313" key="1">
    <source>
        <dbReference type="EMBL" id="KAG5604755.1"/>
    </source>
</evidence>
<organism evidence="1 2">
    <name type="scientific">Solanum commersonii</name>
    <name type="common">Commerson's wild potato</name>
    <name type="synonym">Commerson's nightshade</name>
    <dbReference type="NCBI Taxonomy" id="4109"/>
    <lineage>
        <taxon>Eukaryota</taxon>
        <taxon>Viridiplantae</taxon>
        <taxon>Streptophyta</taxon>
        <taxon>Embryophyta</taxon>
        <taxon>Tracheophyta</taxon>
        <taxon>Spermatophyta</taxon>
        <taxon>Magnoliopsida</taxon>
        <taxon>eudicotyledons</taxon>
        <taxon>Gunneridae</taxon>
        <taxon>Pentapetalae</taxon>
        <taxon>asterids</taxon>
        <taxon>lamiids</taxon>
        <taxon>Solanales</taxon>
        <taxon>Solanaceae</taxon>
        <taxon>Solanoideae</taxon>
        <taxon>Solaneae</taxon>
        <taxon>Solanum</taxon>
    </lineage>
</organism>
<comment type="caution">
    <text evidence="1">The sequence shown here is derived from an EMBL/GenBank/DDBJ whole genome shotgun (WGS) entry which is preliminary data.</text>
</comment>
<accession>A0A9J5YVJ1</accession>
<dbReference type="Proteomes" id="UP000824120">
    <property type="component" value="Chromosome 5"/>
</dbReference>
<dbReference type="EMBL" id="JACXVP010000005">
    <property type="protein sequence ID" value="KAG5604755.1"/>
    <property type="molecule type" value="Genomic_DNA"/>
</dbReference>
<proteinExistence type="predicted"/>
<protein>
    <submittedName>
        <fullName evidence="1">Uncharacterized protein</fullName>
    </submittedName>
</protein>
<evidence type="ECO:0000313" key="2">
    <source>
        <dbReference type="Proteomes" id="UP000824120"/>
    </source>
</evidence>
<name>A0A9J5YVJ1_SOLCO</name>
<dbReference type="AlphaFoldDB" id="A0A9J5YVJ1"/>
<gene>
    <name evidence="1" type="ORF">H5410_026247</name>
</gene>